<dbReference type="InterPro" id="IPR039556">
    <property type="entry name" value="ICL/PEPM"/>
</dbReference>
<dbReference type="InterPro" id="IPR015813">
    <property type="entry name" value="Pyrv/PenolPyrv_kinase-like_dom"/>
</dbReference>
<name>A0A3T2FKU6_LISMN</name>
<gene>
    <name evidence="1" type="ORF">FPL45_04245</name>
</gene>
<protein>
    <submittedName>
        <fullName evidence="1">Isocitrate lyase/phosphoenolpyruvate mutase family protein</fullName>
    </submittedName>
</protein>
<dbReference type="InterPro" id="IPR040442">
    <property type="entry name" value="Pyrv_kinase-like_dom_sf"/>
</dbReference>
<dbReference type="CDD" id="cd00377">
    <property type="entry name" value="ICL_PEPM"/>
    <property type="match status" value="1"/>
</dbReference>
<accession>A0A3T2FKU6</accession>
<dbReference type="EMBL" id="AAISWI010000003">
    <property type="protein sequence ID" value="ECH7210543.1"/>
    <property type="molecule type" value="Genomic_DNA"/>
</dbReference>
<dbReference type="Proteomes" id="UP000352246">
    <property type="component" value="Unassembled WGS sequence"/>
</dbReference>
<dbReference type="SUPFAM" id="SSF51621">
    <property type="entry name" value="Phosphoenolpyruvate/pyruvate domain"/>
    <property type="match status" value="1"/>
</dbReference>
<dbReference type="Gene3D" id="3.20.20.60">
    <property type="entry name" value="Phosphoenolpyruvate-binding domains"/>
    <property type="match status" value="1"/>
</dbReference>
<comment type="caution">
    <text evidence="1">The sequence shown here is derived from an EMBL/GenBank/DDBJ whole genome shotgun (WGS) entry which is preliminary data.</text>
</comment>
<evidence type="ECO:0000313" key="1">
    <source>
        <dbReference type="EMBL" id="ECH7210543.1"/>
    </source>
</evidence>
<reference evidence="1 2" key="1">
    <citation type="submission" date="2019-07" db="EMBL/GenBank/DDBJ databases">
        <authorList>
            <consortium name="GenomeTrakr: Next Generation Sequencing Network for Food Pathogen Tracability"/>
        </authorList>
    </citation>
    <scope>NUCLEOTIDE SEQUENCE [LARGE SCALE GENOMIC DNA]</scope>
    <source>
        <strain evidence="1 2">FDA00014472</strain>
    </source>
</reference>
<dbReference type="PANTHER" id="PTHR42905:SF16">
    <property type="entry name" value="CARBOXYPHOSPHONOENOLPYRUVATE PHOSPHONOMUTASE-LIKE PROTEIN (AFU_ORTHOLOGUE AFUA_5G07230)"/>
    <property type="match status" value="1"/>
</dbReference>
<organism evidence="1 2">
    <name type="scientific">Listeria monocytogenes</name>
    <dbReference type="NCBI Taxonomy" id="1639"/>
    <lineage>
        <taxon>Bacteria</taxon>
        <taxon>Bacillati</taxon>
        <taxon>Bacillota</taxon>
        <taxon>Bacilli</taxon>
        <taxon>Bacillales</taxon>
        <taxon>Listeriaceae</taxon>
        <taxon>Listeria</taxon>
    </lineage>
</organism>
<keyword evidence="1" id="KW-0456">Lyase</keyword>
<dbReference type="PANTHER" id="PTHR42905">
    <property type="entry name" value="PHOSPHOENOLPYRUVATE CARBOXYLASE"/>
    <property type="match status" value="1"/>
</dbReference>
<dbReference type="Pfam" id="PF13714">
    <property type="entry name" value="PEP_mutase"/>
    <property type="match status" value="1"/>
</dbReference>
<sequence>MTKNFKKLKSLHELPTPLILYNCWDVASARAIQQGGAPVIATSSYAIAESLGVVDGEHLTFDEMFSVFSRIAENVSLPLTVDIETGYARNLEELAQNVERLLAIGVCGVNLEDQLIGVTNPGLCSTEEQCDKIKTIKETAAKMSTEIFINARTDVFFQGRDEAVDLLEEAIDRAKAYKEAGADAIFIPGLLSPKLIRAFVEKSPLPVNIMRIDGMLSNEDLQKIGVKRISYGPFSFFQANLAIQQEVERIFGGGKPCDNESARY</sequence>
<proteinExistence type="predicted"/>
<dbReference type="GO" id="GO:0016829">
    <property type="term" value="F:lyase activity"/>
    <property type="evidence" value="ECO:0007669"/>
    <property type="project" value="UniProtKB-KW"/>
</dbReference>
<evidence type="ECO:0000313" key="2">
    <source>
        <dbReference type="Proteomes" id="UP000352246"/>
    </source>
</evidence>
<dbReference type="RefSeq" id="WP_069007733.1">
    <property type="nucleotide sequence ID" value="NZ_CP019623.1"/>
</dbReference>
<dbReference type="AlphaFoldDB" id="A0A3T2FKU6"/>